<evidence type="ECO:0000256" key="2">
    <source>
        <dbReference type="ARBA" id="ARBA00022837"/>
    </source>
</evidence>
<evidence type="ECO:0000313" key="4">
    <source>
        <dbReference type="EMBL" id="MDC2891510.1"/>
    </source>
</evidence>
<feature type="compositionally biased region" description="Acidic residues" evidence="3">
    <location>
        <begin position="525"/>
        <end position="542"/>
    </location>
</feature>
<feature type="region of interest" description="Disordered" evidence="3">
    <location>
        <begin position="518"/>
        <end position="568"/>
    </location>
</feature>
<proteinExistence type="predicted"/>
<name>A0ABT5FJY5_9GAMM</name>
<sequence>MSPGSYEWHLGDGMPMFSDGAMSFIAEINQSGDAQYRFWCDSGGGLSDWFPELNCENVIIVDWVLDAESSNGAQLPVAAMSIDDVINNANETTDMPVQVWLGDNQFVEVWSDDGTFAGGNLEVKYHSGMNAEAGPVAVSNGLELTMMGDVAVYTFVLPDGIDMPEQMMFLFEESTLESTDDMTNTYLRMGYVVDGMGVEQVMLFNDVAKDDVLMHFAPMKPVSDKDYDGWDDDMDNCPEHYNPQQHDQDGNGIGDLCDFNYQNKDYDQDGWLDGEDNCPVVKNEDQLDVDENGVGDACEINGEADTDGDGIEDYMDSDIDGDGVMNDEDMDIYNPWIGKMVDEPDFDEDGIPDYMDDDIDNDGVLNEDDADDYDDMVWDRRQFTDLDGDGVMDYDDNCIAVMNDGQEDADDNGLGDACDIAVSDISGLWHGKGQESFSDISSDMTCDMSGMIYPMGGLGKIEMEGNQFFVFDANVNDDRDDDMYGMEGIEGNMGSHMIAYGVLAEDGSYMWYEMKDDMEPNNAEGTDDGMSENTAEDGTDDTGSERNGTDVPDVHGSIRRVIGYDDAQ</sequence>
<organism evidence="4 5">
    <name type="scientific">Psychrosphaera algicola</name>
    <dbReference type="NCBI Taxonomy" id="3023714"/>
    <lineage>
        <taxon>Bacteria</taxon>
        <taxon>Pseudomonadati</taxon>
        <taxon>Pseudomonadota</taxon>
        <taxon>Gammaproteobacteria</taxon>
        <taxon>Alteromonadales</taxon>
        <taxon>Pseudoalteromonadaceae</taxon>
        <taxon>Psychrosphaera</taxon>
    </lineage>
</organism>
<accession>A0ABT5FJY5</accession>
<dbReference type="RefSeq" id="WP_272182720.1">
    <property type="nucleotide sequence ID" value="NZ_JAQOMS010000003.1"/>
</dbReference>
<dbReference type="Gene3D" id="4.10.1080.10">
    <property type="entry name" value="TSP type-3 repeat"/>
    <property type="match status" value="3"/>
</dbReference>
<protein>
    <submittedName>
        <fullName evidence="4">Thrombospondin type 3 repeat-containing protein</fullName>
    </submittedName>
</protein>
<dbReference type="PANTHER" id="PTHR10199">
    <property type="entry name" value="THROMBOSPONDIN"/>
    <property type="match status" value="1"/>
</dbReference>
<evidence type="ECO:0000256" key="3">
    <source>
        <dbReference type="SAM" id="MobiDB-lite"/>
    </source>
</evidence>
<keyword evidence="1" id="KW-0732">Signal</keyword>
<dbReference type="EMBL" id="JAQOMS010000003">
    <property type="protein sequence ID" value="MDC2891510.1"/>
    <property type="molecule type" value="Genomic_DNA"/>
</dbReference>
<evidence type="ECO:0000256" key="1">
    <source>
        <dbReference type="ARBA" id="ARBA00022729"/>
    </source>
</evidence>
<feature type="compositionally biased region" description="Acidic residues" evidence="3">
    <location>
        <begin position="302"/>
        <end position="312"/>
    </location>
</feature>
<comment type="caution">
    <text evidence="4">The sequence shown here is derived from an EMBL/GenBank/DDBJ whole genome shotgun (WGS) entry which is preliminary data.</text>
</comment>
<dbReference type="SUPFAM" id="SSF103647">
    <property type="entry name" value="TSP type-3 repeat"/>
    <property type="match status" value="1"/>
</dbReference>
<dbReference type="Pfam" id="PF02412">
    <property type="entry name" value="TSP_3"/>
    <property type="match status" value="3"/>
</dbReference>
<dbReference type="InterPro" id="IPR028974">
    <property type="entry name" value="TSP_type-3_rpt"/>
</dbReference>
<reference evidence="4 5" key="1">
    <citation type="submission" date="2023-01" db="EMBL/GenBank/DDBJ databases">
        <title>Psychrosphaera sp. nov., isolated from marine algae.</title>
        <authorList>
            <person name="Bayburt H."/>
            <person name="Choi B.J."/>
            <person name="Kim J.M."/>
            <person name="Choi D.G."/>
            <person name="Jeon C.O."/>
        </authorList>
    </citation>
    <scope>NUCLEOTIDE SEQUENCE [LARGE SCALE GENOMIC DNA]</scope>
    <source>
        <strain evidence="4 5">G1-22</strain>
    </source>
</reference>
<evidence type="ECO:0000313" key="5">
    <source>
        <dbReference type="Proteomes" id="UP001528411"/>
    </source>
</evidence>
<gene>
    <name evidence="4" type="ORF">PN838_25805</name>
</gene>
<keyword evidence="5" id="KW-1185">Reference proteome</keyword>
<dbReference type="InterPro" id="IPR003367">
    <property type="entry name" value="Thrombospondin_3-like_rpt"/>
</dbReference>
<keyword evidence="2" id="KW-0106">Calcium</keyword>
<dbReference type="PANTHER" id="PTHR10199:SF110">
    <property type="entry name" value="TSP C-TERMINAL DOMAIN-CONTAINING PROTEIN"/>
    <property type="match status" value="1"/>
</dbReference>
<feature type="region of interest" description="Disordered" evidence="3">
    <location>
        <begin position="291"/>
        <end position="312"/>
    </location>
</feature>
<dbReference type="Proteomes" id="UP001528411">
    <property type="component" value="Unassembled WGS sequence"/>
</dbReference>